<evidence type="ECO:0000313" key="2">
    <source>
        <dbReference type="EMBL" id="CUP10996.1"/>
    </source>
</evidence>
<organism evidence="2 3">
    <name type="scientific">Bacteroides caccae</name>
    <dbReference type="NCBI Taxonomy" id="47678"/>
    <lineage>
        <taxon>Bacteria</taxon>
        <taxon>Pseudomonadati</taxon>
        <taxon>Bacteroidota</taxon>
        <taxon>Bacteroidia</taxon>
        <taxon>Bacteroidales</taxon>
        <taxon>Bacteroidaceae</taxon>
        <taxon>Bacteroides</taxon>
    </lineage>
</organism>
<feature type="transmembrane region" description="Helical" evidence="1">
    <location>
        <begin position="7"/>
        <end position="28"/>
    </location>
</feature>
<protein>
    <submittedName>
        <fullName evidence="2">Putative lipoprotein</fullName>
    </submittedName>
</protein>
<evidence type="ECO:0000313" key="3">
    <source>
        <dbReference type="Proteomes" id="UP000095657"/>
    </source>
</evidence>
<sequence>MTSMNNIRIFIMKICYICCAIAMSYIAISCLSENKIIDRSSPVLIVNLDSTKVSEFKYSDIFKSVTAIELDEKDALLGGIDKMQIYKSQLFVLDSRSTKGVYIFDRKGTFMRKIGNIGLAPDEYVSCDDFTINIDDNELYIFDSLQNKIYRYDISSGKFKGGILMDKNIHFNYIAYNSGCLYGAQTFFQPSKEDRYYLLQQVDVKSGERIAQWMDASEYNKGWNDELIHGNVFYNVGKNEDLFIMGLMDTIMSIKEQRISPYMAIQSEGIVLKKDILEDEKLLTLDPRVRSRNILSLINRLNKQGKIQHISHIYKYKDQLFFECMRKSNQQVQHDIKSGRTLVYEKTLNDILFTIKPDYSHIPIFLCSDSLGVYFYVTPECFSELQYFEKENYISDKLKNKESIRKLRDESNPLILYYEFK</sequence>
<keyword evidence="2" id="KW-0449">Lipoprotein</keyword>
<dbReference type="AlphaFoldDB" id="A0A174KKH1"/>
<dbReference type="EMBL" id="CZAI01000003">
    <property type="protein sequence ID" value="CUP10996.1"/>
    <property type="molecule type" value="Genomic_DNA"/>
</dbReference>
<reference evidence="2 3" key="1">
    <citation type="submission" date="2015-09" db="EMBL/GenBank/DDBJ databases">
        <authorList>
            <consortium name="Pathogen Informatics"/>
        </authorList>
    </citation>
    <scope>NUCLEOTIDE SEQUENCE [LARGE SCALE GENOMIC DNA]</scope>
    <source>
        <strain evidence="2 3">2789STDY5834880</strain>
    </source>
</reference>
<name>A0A174KKH1_9BACE</name>
<keyword evidence="1" id="KW-0472">Membrane</keyword>
<dbReference type="Proteomes" id="UP000095657">
    <property type="component" value="Unassembled WGS sequence"/>
</dbReference>
<dbReference type="SUPFAM" id="SSF63825">
    <property type="entry name" value="YWTD domain"/>
    <property type="match status" value="1"/>
</dbReference>
<dbReference type="Pfam" id="PF17170">
    <property type="entry name" value="DUF5128"/>
    <property type="match status" value="1"/>
</dbReference>
<gene>
    <name evidence="2" type="ORF">ERS852494_01509</name>
</gene>
<dbReference type="STRING" id="47678.ERS852494_01509"/>
<keyword evidence="1" id="KW-0812">Transmembrane</keyword>
<evidence type="ECO:0000256" key="1">
    <source>
        <dbReference type="SAM" id="Phobius"/>
    </source>
</evidence>
<accession>A0A174KKH1</accession>
<keyword evidence="1" id="KW-1133">Transmembrane helix</keyword>
<proteinExistence type="predicted"/>